<accession>A0A2H4P7I9</accession>
<feature type="compositionally biased region" description="Polar residues" evidence="1">
    <location>
        <begin position="114"/>
        <end position="131"/>
    </location>
</feature>
<organism evidence="2 3">
    <name type="scientific">Pseudomonas phage inbricus</name>
    <dbReference type="NCBI Taxonomy" id="2048976"/>
    <lineage>
        <taxon>Viruses</taxon>
        <taxon>Duplodnaviria</taxon>
        <taxon>Heunggongvirae</taxon>
        <taxon>Uroviricota</taxon>
        <taxon>Caudoviricetes</taxon>
        <taxon>Schitoviridae</taxon>
        <taxon>Rothmandenesvirinae</taxon>
        <taxon>Inbricusvirus</taxon>
        <taxon>Inbricusvirus inbricus</taxon>
    </lineage>
</organism>
<evidence type="ECO:0008006" key="4">
    <source>
        <dbReference type="Google" id="ProtNLM"/>
    </source>
</evidence>
<dbReference type="Proteomes" id="UP000240688">
    <property type="component" value="Segment"/>
</dbReference>
<sequence length="435" mass="46305">MTTEANTQTASDISQMSDEEILNMAPPAVVATQNNPETNTSKTQEELDAEAAAQKQAEADEEARLAQEEEQRQADEQARIAAEEAAQANADGTQGTQNTTADEQNGGKVAATKVESNGEQGTKAAPNQNQEGEGKDKQGAVSTESNGLPADFDYKAGYEKLMAPFKANGKMVQARTPEEAIALMQQGANFTRKMQEIAPHRKLLLMLENSGLNDEGQLSFAIDLVKKNPEAIKKLIKDSGLDVMDIDPEAEPQYQEGNHRVSDAEARFVTELGDLRSTPEGEATFGVIYKSWDDASKQALMQNEGLMATIHEQREAGIYDRIVAEIDHQKMLGNIPANVSFIQAYKAVGDALKAQGAFADLQAKKDAAAAPAVAAKAAPAVVATRVAAPKSDVANGSQASAASPSRSAPRKAEALVNPLGMSDEDFLKLPVPKGA</sequence>
<feature type="compositionally biased region" description="Basic and acidic residues" evidence="1">
    <location>
        <begin position="62"/>
        <end position="82"/>
    </location>
</feature>
<protein>
    <recommendedName>
        <fullName evidence="4">Tape measure protein</fullName>
    </recommendedName>
</protein>
<reference evidence="3" key="1">
    <citation type="submission" date="2017-09" db="EMBL/GenBank/DDBJ databases">
        <authorList>
            <person name="Djurhuus A.M."/>
            <person name="Carstens A.B."/>
            <person name="Hansen L.H."/>
        </authorList>
    </citation>
    <scope>NUCLEOTIDE SEQUENCE [LARGE SCALE GENOMIC DNA]</scope>
</reference>
<feature type="compositionally biased region" description="Polar residues" evidence="1">
    <location>
        <begin position="1"/>
        <end position="16"/>
    </location>
</feature>
<feature type="compositionally biased region" description="Polar residues" evidence="1">
    <location>
        <begin position="31"/>
        <end position="42"/>
    </location>
</feature>
<feature type="compositionally biased region" description="Polar residues" evidence="1">
    <location>
        <begin position="92"/>
        <end position="103"/>
    </location>
</feature>
<keyword evidence="3" id="KW-1185">Reference proteome</keyword>
<evidence type="ECO:0000256" key="1">
    <source>
        <dbReference type="SAM" id="MobiDB-lite"/>
    </source>
</evidence>
<feature type="region of interest" description="Disordered" evidence="1">
    <location>
        <begin position="390"/>
        <end position="413"/>
    </location>
</feature>
<evidence type="ECO:0000313" key="2">
    <source>
        <dbReference type="EMBL" id="ATW58121.1"/>
    </source>
</evidence>
<evidence type="ECO:0000313" key="3">
    <source>
        <dbReference type="Proteomes" id="UP000240688"/>
    </source>
</evidence>
<gene>
    <name evidence="2" type="ORF">CNR35_00025</name>
</gene>
<dbReference type="EMBL" id="MG018928">
    <property type="protein sequence ID" value="ATW58121.1"/>
    <property type="molecule type" value="Genomic_DNA"/>
</dbReference>
<feature type="region of interest" description="Disordered" evidence="1">
    <location>
        <begin position="1"/>
        <end position="148"/>
    </location>
</feature>
<proteinExistence type="predicted"/>
<name>A0A2H4P7I9_9CAUD</name>